<evidence type="ECO:0000256" key="2">
    <source>
        <dbReference type="ARBA" id="ARBA00022691"/>
    </source>
</evidence>
<dbReference type="Pfam" id="PF13311">
    <property type="entry name" value="DUF4080"/>
    <property type="match status" value="1"/>
</dbReference>
<dbReference type="SFLD" id="SFLDG01082">
    <property type="entry name" value="B12-binding_domain_containing"/>
    <property type="match status" value="1"/>
</dbReference>
<dbReference type="GO" id="GO:0031419">
    <property type="term" value="F:cobalamin binding"/>
    <property type="evidence" value="ECO:0007669"/>
    <property type="project" value="InterPro"/>
</dbReference>
<dbReference type="PROSITE" id="PS51332">
    <property type="entry name" value="B12_BINDING"/>
    <property type="match status" value="1"/>
</dbReference>
<feature type="domain" description="Radical SAM core" evidence="7">
    <location>
        <begin position="183"/>
        <end position="413"/>
    </location>
</feature>
<dbReference type="AlphaFoldDB" id="A0A9D2TDP9"/>
<dbReference type="PANTHER" id="PTHR43409:SF16">
    <property type="entry name" value="SLR0320 PROTEIN"/>
    <property type="match status" value="1"/>
</dbReference>
<dbReference type="InterPro" id="IPR025288">
    <property type="entry name" value="DUF4080"/>
</dbReference>
<dbReference type="Pfam" id="PF04055">
    <property type="entry name" value="Radical_SAM"/>
    <property type="match status" value="1"/>
</dbReference>
<protein>
    <submittedName>
        <fullName evidence="8">B12-binding domain-containing radical SAM protein</fullName>
    </submittedName>
</protein>
<feature type="domain" description="B12-binding" evidence="6">
    <location>
        <begin position="1"/>
        <end position="138"/>
    </location>
</feature>
<dbReference type="GO" id="GO:0051536">
    <property type="term" value="F:iron-sulfur cluster binding"/>
    <property type="evidence" value="ECO:0007669"/>
    <property type="project" value="UniProtKB-KW"/>
</dbReference>
<dbReference type="InterPro" id="IPR006638">
    <property type="entry name" value="Elp3/MiaA/NifB-like_rSAM"/>
</dbReference>
<dbReference type="SFLD" id="SFLDS00029">
    <property type="entry name" value="Radical_SAM"/>
    <property type="match status" value="1"/>
</dbReference>
<dbReference type="Pfam" id="PF02310">
    <property type="entry name" value="B12-binding"/>
    <property type="match status" value="1"/>
</dbReference>
<proteinExistence type="predicted"/>
<organism evidence="8 9">
    <name type="scientific">Candidatus Enterocloster excrementigallinarum</name>
    <dbReference type="NCBI Taxonomy" id="2838558"/>
    <lineage>
        <taxon>Bacteria</taxon>
        <taxon>Bacillati</taxon>
        <taxon>Bacillota</taxon>
        <taxon>Clostridia</taxon>
        <taxon>Lachnospirales</taxon>
        <taxon>Lachnospiraceae</taxon>
        <taxon>Enterocloster</taxon>
    </lineage>
</organism>
<keyword evidence="2" id="KW-0949">S-adenosyl-L-methionine</keyword>
<dbReference type="EMBL" id="DWWB01000025">
    <property type="protein sequence ID" value="HJC66144.1"/>
    <property type="molecule type" value="Genomic_DNA"/>
</dbReference>
<dbReference type="GO" id="GO:0046872">
    <property type="term" value="F:metal ion binding"/>
    <property type="evidence" value="ECO:0007669"/>
    <property type="project" value="UniProtKB-KW"/>
</dbReference>
<keyword evidence="3" id="KW-0479">Metal-binding</keyword>
<evidence type="ECO:0000256" key="1">
    <source>
        <dbReference type="ARBA" id="ARBA00001966"/>
    </source>
</evidence>
<dbReference type="PANTHER" id="PTHR43409">
    <property type="entry name" value="ANAEROBIC MAGNESIUM-PROTOPORPHYRIN IX MONOMETHYL ESTER CYCLASE-RELATED"/>
    <property type="match status" value="1"/>
</dbReference>
<comment type="caution">
    <text evidence="8">The sequence shown here is derived from an EMBL/GenBank/DDBJ whole genome shotgun (WGS) entry which is preliminary data.</text>
</comment>
<evidence type="ECO:0000256" key="5">
    <source>
        <dbReference type="ARBA" id="ARBA00023014"/>
    </source>
</evidence>
<dbReference type="GO" id="GO:0003824">
    <property type="term" value="F:catalytic activity"/>
    <property type="evidence" value="ECO:0007669"/>
    <property type="project" value="InterPro"/>
</dbReference>
<dbReference type="GO" id="GO:0005829">
    <property type="term" value="C:cytosol"/>
    <property type="evidence" value="ECO:0007669"/>
    <property type="project" value="TreeGrafter"/>
</dbReference>
<evidence type="ECO:0000313" key="9">
    <source>
        <dbReference type="Proteomes" id="UP000823863"/>
    </source>
</evidence>
<evidence type="ECO:0000256" key="4">
    <source>
        <dbReference type="ARBA" id="ARBA00023004"/>
    </source>
</evidence>
<reference evidence="8" key="1">
    <citation type="journal article" date="2021" name="PeerJ">
        <title>Extensive microbial diversity within the chicken gut microbiome revealed by metagenomics and culture.</title>
        <authorList>
            <person name="Gilroy R."/>
            <person name="Ravi A."/>
            <person name="Getino M."/>
            <person name="Pursley I."/>
            <person name="Horton D.L."/>
            <person name="Alikhan N.F."/>
            <person name="Baker D."/>
            <person name="Gharbi K."/>
            <person name="Hall N."/>
            <person name="Watson M."/>
            <person name="Adriaenssens E.M."/>
            <person name="Foster-Nyarko E."/>
            <person name="Jarju S."/>
            <person name="Secka A."/>
            <person name="Antonio M."/>
            <person name="Oren A."/>
            <person name="Chaudhuri R.R."/>
            <person name="La Ragione R."/>
            <person name="Hildebrand F."/>
            <person name="Pallen M.J."/>
        </authorList>
    </citation>
    <scope>NUCLEOTIDE SEQUENCE</scope>
    <source>
        <strain evidence="8">CHK198-12963</strain>
    </source>
</reference>
<dbReference type="InterPro" id="IPR058240">
    <property type="entry name" value="rSAM_sf"/>
</dbReference>
<dbReference type="PROSITE" id="PS51918">
    <property type="entry name" value="RADICAL_SAM"/>
    <property type="match status" value="1"/>
</dbReference>
<evidence type="ECO:0000259" key="7">
    <source>
        <dbReference type="PROSITE" id="PS51918"/>
    </source>
</evidence>
<dbReference type="Gene3D" id="3.40.50.280">
    <property type="entry name" value="Cobalamin-binding domain"/>
    <property type="match status" value="1"/>
</dbReference>
<evidence type="ECO:0000256" key="3">
    <source>
        <dbReference type="ARBA" id="ARBA00022723"/>
    </source>
</evidence>
<gene>
    <name evidence="8" type="ORF">H9931_05410</name>
</gene>
<dbReference type="Proteomes" id="UP000823863">
    <property type="component" value="Unassembled WGS sequence"/>
</dbReference>
<dbReference type="InterPro" id="IPR006158">
    <property type="entry name" value="Cobalamin-bd"/>
</dbReference>
<accession>A0A9D2TDP9</accession>
<sequence length="582" mass="67002">MKILLGAVNAKYIHSNPAVYSLRAYAIETGRCKKEEIQVAEYTINHRLEDIRSDLFRRSPQFVGSSCYIWNISLIQSLIPDLVRILPGVSIWLGGPEVSFDCGEILRTMPQVKGIMRGEGEETFASLAQLYEETKMAPSDLQLSAINGISFRGEDGEIIETPDREPLALDRIPFYYKDIPPEQMEHRIVYYESSRGCPFSCAYCLSSVEKGLRFRSLSKVLEELDYFLEQKVPQVKFIDRTFNCKKSHAMAIWNHILEKDRGITNFHFEIAADLLDEEELELLGQMRPGLVQLEIGVQSTNPETLKAIHRPTDLKKIGRTTARINEGKNIHQHLDLIAGLPFEDFASFQNSFNQVYAMRPEQLQLGFLKVLNGSPMEAMANGYGIVSSPNPPYEVLFTPWLSYKEVLALKGVEEMVEIHYNSRQFVTAMSLMEREFASPYEMFEALARYYEREGLDRLSHSRMARFEILWNFISGLGLGAETMEEYRDALMTDLYLRENAKSRPSFARVPSYARQQAVRLLKGREENPPVLMEYRQMDSGQRARLFHLEEMRDGSLLLFDYRRRDPLSYNAVCWEIQIHAPS</sequence>
<dbReference type="SUPFAM" id="SSF102114">
    <property type="entry name" value="Radical SAM enzymes"/>
    <property type="match status" value="1"/>
</dbReference>
<keyword evidence="4" id="KW-0408">Iron</keyword>
<evidence type="ECO:0000259" key="6">
    <source>
        <dbReference type="PROSITE" id="PS51332"/>
    </source>
</evidence>
<dbReference type="InterPro" id="IPR007197">
    <property type="entry name" value="rSAM"/>
</dbReference>
<name>A0A9D2TDP9_9FIRM</name>
<comment type="cofactor">
    <cofactor evidence="1">
        <name>[4Fe-4S] cluster</name>
        <dbReference type="ChEBI" id="CHEBI:49883"/>
    </cofactor>
</comment>
<evidence type="ECO:0000313" key="8">
    <source>
        <dbReference type="EMBL" id="HJC66144.1"/>
    </source>
</evidence>
<reference evidence="8" key="2">
    <citation type="submission" date="2021-04" db="EMBL/GenBank/DDBJ databases">
        <authorList>
            <person name="Gilroy R."/>
        </authorList>
    </citation>
    <scope>NUCLEOTIDE SEQUENCE</scope>
    <source>
        <strain evidence="8">CHK198-12963</strain>
    </source>
</reference>
<dbReference type="Gene3D" id="3.80.30.20">
    <property type="entry name" value="tm_1862 like domain"/>
    <property type="match status" value="1"/>
</dbReference>
<dbReference type="InterPro" id="IPR051198">
    <property type="entry name" value="BchE-like"/>
</dbReference>
<keyword evidence="5" id="KW-0411">Iron-sulfur</keyword>
<dbReference type="InterPro" id="IPR023404">
    <property type="entry name" value="rSAM_horseshoe"/>
</dbReference>
<dbReference type="SMART" id="SM00729">
    <property type="entry name" value="Elp3"/>
    <property type="match status" value="1"/>
</dbReference>